<evidence type="ECO:0000313" key="3">
    <source>
        <dbReference type="WBParaSite" id="Csp11.Scaffold630.g22109.t1"/>
    </source>
</evidence>
<feature type="compositionally biased region" description="Basic and acidic residues" evidence="1">
    <location>
        <begin position="36"/>
        <end position="67"/>
    </location>
</feature>
<keyword evidence="2" id="KW-1185">Reference proteome</keyword>
<sequence>MGRGVIVRPRRGLNVRVRGPKSRTLPLYHAGATEPPEVHDEQTNEDVKPKKSKREMTYEEKKREQKNRQQGVTEEDEKPEDEVETEKIEEKKEETAEVKKNKKNQAEREIESGSAIFVKNQ</sequence>
<dbReference type="WBParaSite" id="Csp11.Scaffold630.g22109.t1">
    <property type="protein sequence ID" value="Csp11.Scaffold630.g22109.t1"/>
    <property type="gene ID" value="Csp11.Scaffold630.g22109"/>
</dbReference>
<dbReference type="STRING" id="1561998.A0A1I7V3T3"/>
<feature type="compositionally biased region" description="Basic residues" evidence="1">
    <location>
        <begin position="8"/>
        <end position="21"/>
    </location>
</feature>
<protein>
    <submittedName>
        <fullName evidence="3">Hva1_TUDOR domain-containing protein</fullName>
    </submittedName>
</protein>
<dbReference type="Proteomes" id="UP000095282">
    <property type="component" value="Unplaced"/>
</dbReference>
<dbReference type="eggNOG" id="KOG0110">
    <property type="taxonomic scope" value="Eukaryota"/>
</dbReference>
<evidence type="ECO:0000256" key="1">
    <source>
        <dbReference type="SAM" id="MobiDB-lite"/>
    </source>
</evidence>
<feature type="region of interest" description="Disordered" evidence="1">
    <location>
        <begin position="1"/>
        <end position="121"/>
    </location>
</feature>
<organism evidence="2 3">
    <name type="scientific">Caenorhabditis tropicalis</name>
    <dbReference type="NCBI Taxonomy" id="1561998"/>
    <lineage>
        <taxon>Eukaryota</taxon>
        <taxon>Metazoa</taxon>
        <taxon>Ecdysozoa</taxon>
        <taxon>Nematoda</taxon>
        <taxon>Chromadorea</taxon>
        <taxon>Rhabditida</taxon>
        <taxon>Rhabditina</taxon>
        <taxon>Rhabditomorpha</taxon>
        <taxon>Rhabditoidea</taxon>
        <taxon>Rhabditidae</taxon>
        <taxon>Peloderinae</taxon>
        <taxon>Caenorhabditis</taxon>
    </lineage>
</organism>
<name>A0A1I7V3T3_9PELO</name>
<feature type="compositionally biased region" description="Acidic residues" evidence="1">
    <location>
        <begin position="73"/>
        <end position="84"/>
    </location>
</feature>
<dbReference type="AlphaFoldDB" id="A0A1I7V3T3"/>
<accession>A0A1I7V3T3</accession>
<feature type="compositionally biased region" description="Basic and acidic residues" evidence="1">
    <location>
        <begin position="85"/>
        <end position="111"/>
    </location>
</feature>
<evidence type="ECO:0000313" key="2">
    <source>
        <dbReference type="Proteomes" id="UP000095282"/>
    </source>
</evidence>
<reference evidence="3" key="1">
    <citation type="submission" date="2016-11" db="UniProtKB">
        <authorList>
            <consortium name="WormBaseParasite"/>
        </authorList>
    </citation>
    <scope>IDENTIFICATION</scope>
</reference>
<proteinExistence type="predicted"/>